<evidence type="ECO:0000256" key="3">
    <source>
        <dbReference type="ARBA" id="ARBA00022833"/>
    </source>
</evidence>
<organism evidence="5 6">
    <name type="scientific">Spirosoma arboris</name>
    <dbReference type="NCBI Taxonomy" id="2682092"/>
    <lineage>
        <taxon>Bacteria</taxon>
        <taxon>Pseudomonadati</taxon>
        <taxon>Bacteroidota</taxon>
        <taxon>Cytophagia</taxon>
        <taxon>Cytophagales</taxon>
        <taxon>Cytophagaceae</taxon>
        <taxon>Spirosoma</taxon>
    </lineage>
</organism>
<keyword evidence="3" id="KW-0862">Zinc</keyword>
<dbReference type="Proteomes" id="UP000436006">
    <property type="component" value="Unassembled WGS sequence"/>
</dbReference>
<evidence type="ECO:0000256" key="2">
    <source>
        <dbReference type="ARBA" id="ARBA00022771"/>
    </source>
</evidence>
<proteinExistence type="predicted"/>
<accession>A0A7K1SM31</accession>
<dbReference type="GO" id="GO:0003899">
    <property type="term" value="F:DNA-directed RNA polymerase activity"/>
    <property type="evidence" value="ECO:0007669"/>
    <property type="project" value="InterPro"/>
</dbReference>
<dbReference type="Pfam" id="PF01807">
    <property type="entry name" value="Zn_ribbon_DnaG"/>
    <property type="match status" value="1"/>
</dbReference>
<dbReference type="GO" id="GO:0008270">
    <property type="term" value="F:zinc ion binding"/>
    <property type="evidence" value="ECO:0007669"/>
    <property type="project" value="UniProtKB-KW"/>
</dbReference>
<dbReference type="GO" id="GO:0006269">
    <property type="term" value="P:DNA replication, synthesis of primer"/>
    <property type="evidence" value="ECO:0007669"/>
    <property type="project" value="TreeGrafter"/>
</dbReference>
<keyword evidence="1" id="KW-0479">Metal-binding</keyword>
<name>A0A7K1SM31_9BACT</name>
<comment type="caution">
    <text evidence="5">The sequence shown here is derived from an EMBL/GenBank/DDBJ whole genome shotgun (WGS) entry which is preliminary data.</text>
</comment>
<dbReference type="InterPro" id="IPR002694">
    <property type="entry name" value="Znf_CHC2"/>
</dbReference>
<dbReference type="InterPro" id="IPR050219">
    <property type="entry name" value="DnaG_primase"/>
</dbReference>
<dbReference type="GO" id="GO:0005737">
    <property type="term" value="C:cytoplasm"/>
    <property type="evidence" value="ECO:0007669"/>
    <property type="project" value="TreeGrafter"/>
</dbReference>
<evidence type="ECO:0000259" key="4">
    <source>
        <dbReference type="SMART" id="SM00400"/>
    </source>
</evidence>
<dbReference type="Pfam" id="PF13155">
    <property type="entry name" value="Toprim_2"/>
    <property type="match status" value="1"/>
</dbReference>
<protein>
    <submittedName>
        <fullName evidence="5">Mobilization protein</fullName>
    </submittedName>
</protein>
<dbReference type="RefSeq" id="WP_157589683.1">
    <property type="nucleotide sequence ID" value="NZ_WPIN01000019.1"/>
</dbReference>
<keyword evidence="6" id="KW-1185">Reference proteome</keyword>
<reference evidence="5 6" key="1">
    <citation type="submission" date="2019-12" db="EMBL/GenBank/DDBJ databases">
        <title>Spirosoma sp. HMF4905 genome sequencing and assembly.</title>
        <authorList>
            <person name="Kang H."/>
            <person name="Cha I."/>
            <person name="Kim H."/>
            <person name="Joh K."/>
        </authorList>
    </citation>
    <scope>NUCLEOTIDE SEQUENCE [LARGE SCALE GENOMIC DNA]</scope>
    <source>
        <strain evidence="5 6">HMF4905</strain>
    </source>
</reference>
<evidence type="ECO:0000313" key="5">
    <source>
        <dbReference type="EMBL" id="MVM34862.1"/>
    </source>
</evidence>
<evidence type="ECO:0000256" key="1">
    <source>
        <dbReference type="ARBA" id="ARBA00022723"/>
    </source>
</evidence>
<dbReference type="Gene3D" id="3.40.1360.10">
    <property type="match status" value="1"/>
</dbReference>
<gene>
    <name evidence="5" type="ORF">GO755_32840</name>
</gene>
<dbReference type="AlphaFoldDB" id="A0A7K1SM31"/>
<feature type="domain" description="Zinc finger CHC2-type" evidence="4">
    <location>
        <begin position="36"/>
        <end position="90"/>
    </location>
</feature>
<sequence>MIPLETIEKVKNVSITSYLQSKGILPAHQLADKKEYAYCSPLSGERTPSFFVNYRDNVFNDSSTGEKGDIIRLVQKLEKISFFEAVRRLQAFVGINEPIVMSPYSIASDKALDTTFRITANRTLQHPALIKYLEEKRGIPFAYANPWVRQIHYTRKDKPFFGIGFRTNSGTWAIRNEAFKTWIGKTDITTIHVENTTTLNLFEGFINFLSALTLYKKHGPAATTIILNSVTNLKSALPVLSNYESVNCYLDNDRAGKKAVVDMGIAGIKTIDRSNLYADYNDLNDFLLARL</sequence>
<dbReference type="SUPFAM" id="SSF57783">
    <property type="entry name" value="Zinc beta-ribbon"/>
    <property type="match status" value="1"/>
</dbReference>
<dbReference type="InterPro" id="IPR036977">
    <property type="entry name" value="DNA_primase_Znf_CHC2"/>
</dbReference>
<keyword evidence="2" id="KW-0863">Zinc-finger</keyword>
<dbReference type="Gene3D" id="3.90.580.10">
    <property type="entry name" value="Zinc finger, CHC2-type domain"/>
    <property type="match status" value="1"/>
</dbReference>
<evidence type="ECO:0000313" key="6">
    <source>
        <dbReference type="Proteomes" id="UP000436006"/>
    </source>
</evidence>
<dbReference type="SMART" id="SM00400">
    <property type="entry name" value="ZnF_CHCC"/>
    <property type="match status" value="1"/>
</dbReference>
<dbReference type="EMBL" id="WPIN01000019">
    <property type="protein sequence ID" value="MVM34862.1"/>
    <property type="molecule type" value="Genomic_DNA"/>
</dbReference>
<dbReference type="PANTHER" id="PTHR30313:SF2">
    <property type="entry name" value="DNA PRIMASE"/>
    <property type="match status" value="1"/>
</dbReference>
<dbReference type="PANTHER" id="PTHR30313">
    <property type="entry name" value="DNA PRIMASE"/>
    <property type="match status" value="1"/>
</dbReference>
<dbReference type="GO" id="GO:0003677">
    <property type="term" value="F:DNA binding"/>
    <property type="evidence" value="ECO:0007669"/>
    <property type="project" value="InterPro"/>
</dbReference>